<dbReference type="EMBL" id="CP068595">
    <property type="protein sequence ID" value="QQZ59791.1"/>
    <property type="molecule type" value="Genomic_DNA"/>
</dbReference>
<reference evidence="3 4" key="1">
    <citation type="submission" date="2021-01" db="EMBL/GenBank/DDBJ databases">
        <title>Whole genome sequence of Paenibacillus sonchi LMG 24727 for comparative genomics.</title>
        <authorList>
            <person name="Lee G."/>
            <person name="Kim M.-J."/>
            <person name="Lim K."/>
            <person name="Shin J.-H."/>
        </authorList>
    </citation>
    <scope>NUCLEOTIDE SEQUENCE [LARGE SCALE GENOMIC DNA]</scope>
    <source>
        <strain evidence="3 4">LMG 24727</strain>
    </source>
</reference>
<dbReference type="AlphaFoldDB" id="A0A974P9U7"/>
<evidence type="ECO:0000313" key="3">
    <source>
        <dbReference type="EMBL" id="QQZ59791.1"/>
    </source>
</evidence>
<evidence type="ECO:0000259" key="2">
    <source>
        <dbReference type="Pfam" id="PF25023"/>
    </source>
</evidence>
<evidence type="ECO:0000313" key="4">
    <source>
        <dbReference type="Proteomes" id="UP000595841"/>
    </source>
</evidence>
<sequence length="117" mass="12738">MLPTTVIAPSGEATAYLYDENGLLVGLEQGDRRYYMITDAVGTPQLVVGLDGAIVKELQYDGFGVKLLDTSPDFSVVAIGFGASAYAAAGGRRPNVLHLRRNVRLRRLALEWKPERS</sequence>
<keyword evidence="4" id="KW-1185">Reference proteome</keyword>
<dbReference type="KEGG" id="pson:JI735_24815"/>
<evidence type="ECO:0000256" key="1">
    <source>
        <dbReference type="ARBA" id="ARBA00022737"/>
    </source>
</evidence>
<keyword evidence="1" id="KW-0677">Repeat</keyword>
<dbReference type="Gene3D" id="2.180.10.10">
    <property type="entry name" value="RHS repeat-associated core"/>
    <property type="match status" value="1"/>
</dbReference>
<accession>A0A974P9U7</accession>
<gene>
    <name evidence="3" type="ORF">JI735_24815</name>
</gene>
<dbReference type="InterPro" id="IPR056823">
    <property type="entry name" value="TEN-like_YD-shell"/>
</dbReference>
<name>A0A974P9U7_9BACL</name>
<dbReference type="Pfam" id="PF25023">
    <property type="entry name" value="TEN_YD-shell"/>
    <property type="match status" value="1"/>
</dbReference>
<feature type="domain" description="Teneurin-like YD-shell" evidence="2">
    <location>
        <begin position="11"/>
        <end position="83"/>
    </location>
</feature>
<proteinExistence type="predicted"/>
<dbReference type="Proteomes" id="UP000595841">
    <property type="component" value="Chromosome"/>
</dbReference>
<protein>
    <recommendedName>
        <fullName evidence="2">Teneurin-like YD-shell domain-containing protein</fullName>
    </recommendedName>
</protein>
<dbReference type="RefSeq" id="WP_202676540.1">
    <property type="nucleotide sequence ID" value="NZ_CP068595.1"/>
</dbReference>
<organism evidence="3 4">
    <name type="scientific">Paenibacillus sonchi</name>
    <dbReference type="NCBI Taxonomy" id="373687"/>
    <lineage>
        <taxon>Bacteria</taxon>
        <taxon>Bacillati</taxon>
        <taxon>Bacillota</taxon>
        <taxon>Bacilli</taxon>
        <taxon>Bacillales</taxon>
        <taxon>Paenibacillaceae</taxon>
        <taxon>Paenibacillus</taxon>
        <taxon>Paenibacillus sonchi group</taxon>
    </lineage>
</organism>